<dbReference type="EMBL" id="MFYX01000141">
    <property type="protein sequence ID" value="OGK00733.1"/>
    <property type="molecule type" value="Genomic_DNA"/>
</dbReference>
<keyword evidence="1" id="KW-0732">Signal</keyword>
<organism evidence="2 3">
    <name type="scientific">Candidatus Raymondbacteria bacterium RIFOXYD12_FULL_49_13</name>
    <dbReference type="NCBI Taxonomy" id="1817890"/>
    <lineage>
        <taxon>Bacteria</taxon>
        <taxon>Raymondiibacteriota</taxon>
    </lineage>
</organism>
<proteinExistence type="predicted"/>
<gene>
    <name evidence="2" type="ORF">A2519_19885</name>
</gene>
<evidence type="ECO:0000256" key="1">
    <source>
        <dbReference type="SAM" id="SignalP"/>
    </source>
</evidence>
<sequence>MKLCIAAVLIFSALSFSQINLDTVCLSTEGDSMVNTMLTVQDTSASQTNYMLSMFDSMYVAGTCDSISLIAVVDTVIYTVHMKIPIPIFSMKKMDSCRTKNTLNPAILAILTAGQGDSLTAMFPETTDVCSLMVIKVENSHVPAFGQALAAGATPNPFNAGVRIIYTAPWPDATLSLYDIQGRVVSSFGPVVPGKNRSVVWNGKDIFGKQAAAGQYIAVLRSGSMFKSAVLLKTK</sequence>
<protein>
    <recommendedName>
        <fullName evidence="4">FlgD Ig-like domain-containing protein</fullName>
    </recommendedName>
</protein>
<evidence type="ECO:0000313" key="3">
    <source>
        <dbReference type="Proteomes" id="UP000179243"/>
    </source>
</evidence>
<dbReference type="Proteomes" id="UP000179243">
    <property type="component" value="Unassembled WGS sequence"/>
</dbReference>
<feature type="signal peptide" evidence="1">
    <location>
        <begin position="1"/>
        <end position="21"/>
    </location>
</feature>
<dbReference type="AlphaFoldDB" id="A0A1F7F2D9"/>
<comment type="caution">
    <text evidence="2">The sequence shown here is derived from an EMBL/GenBank/DDBJ whole genome shotgun (WGS) entry which is preliminary data.</text>
</comment>
<name>A0A1F7F2D9_UNCRA</name>
<evidence type="ECO:0000313" key="2">
    <source>
        <dbReference type="EMBL" id="OGK00733.1"/>
    </source>
</evidence>
<reference evidence="2 3" key="1">
    <citation type="journal article" date="2016" name="Nat. Commun.">
        <title>Thousands of microbial genomes shed light on interconnected biogeochemical processes in an aquifer system.</title>
        <authorList>
            <person name="Anantharaman K."/>
            <person name="Brown C.T."/>
            <person name="Hug L.A."/>
            <person name="Sharon I."/>
            <person name="Castelle C.J."/>
            <person name="Probst A.J."/>
            <person name="Thomas B.C."/>
            <person name="Singh A."/>
            <person name="Wilkins M.J."/>
            <person name="Karaoz U."/>
            <person name="Brodie E.L."/>
            <person name="Williams K.H."/>
            <person name="Hubbard S.S."/>
            <person name="Banfield J.F."/>
        </authorList>
    </citation>
    <scope>NUCLEOTIDE SEQUENCE [LARGE SCALE GENOMIC DNA]</scope>
</reference>
<feature type="chain" id="PRO_5009528334" description="FlgD Ig-like domain-containing protein" evidence="1">
    <location>
        <begin position="22"/>
        <end position="235"/>
    </location>
</feature>
<dbReference type="Gene3D" id="2.60.40.4070">
    <property type="match status" value="1"/>
</dbReference>
<evidence type="ECO:0008006" key="4">
    <source>
        <dbReference type="Google" id="ProtNLM"/>
    </source>
</evidence>
<accession>A0A1F7F2D9</accession>